<dbReference type="EMBL" id="JAKXMK010000015">
    <property type="protein sequence ID" value="MCH6167622.1"/>
    <property type="molecule type" value="Genomic_DNA"/>
</dbReference>
<dbReference type="Pfam" id="PF01040">
    <property type="entry name" value="UbiA"/>
    <property type="match status" value="1"/>
</dbReference>
<dbReference type="Gene3D" id="1.10.357.140">
    <property type="entry name" value="UbiA prenyltransferase"/>
    <property type="match status" value="1"/>
</dbReference>
<evidence type="ECO:0000256" key="2">
    <source>
        <dbReference type="ARBA" id="ARBA00022692"/>
    </source>
</evidence>
<proteinExistence type="predicted"/>
<evidence type="ECO:0000256" key="3">
    <source>
        <dbReference type="ARBA" id="ARBA00022989"/>
    </source>
</evidence>
<dbReference type="Proteomes" id="UP001299970">
    <property type="component" value="Unassembled WGS sequence"/>
</dbReference>
<keyword evidence="3 5" id="KW-1133">Transmembrane helix</keyword>
<dbReference type="CDD" id="cd13956">
    <property type="entry name" value="PT_UbiA"/>
    <property type="match status" value="1"/>
</dbReference>
<protein>
    <submittedName>
        <fullName evidence="6">UbiA family prenyltransferase</fullName>
    </submittedName>
</protein>
<comment type="subcellular location">
    <subcellularLocation>
        <location evidence="1">Membrane</location>
        <topology evidence="1">Multi-pass membrane protein</topology>
    </subcellularLocation>
</comment>
<feature type="transmembrane region" description="Helical" evidence="5">
    <location>
        <begin position="200"/>
        <end position="219"/>
    </location>
</feature>
<evidence type="ECO:0000256" key="4">
    <source>
        <dbReference type="ARBA" id="ARBA00023136"/>
    </source>
</evidence>
<evidence type="ECO:0000313" key="6">
    <source>
        <dbReference type="EMBL" id="MCH6167622.1"/>
    </source>
</evidence>
<reference evidence="6 7" key="1">
    <citation type="submission" date="2022-03" db="EMBL/GenBank/DDBJ databases">
        <title>Pseudonocardia alaer sp. nov., a novel actinomycete isolated from reed forest soil.</title>
        <authorList>
            <person name="Wang L."/>
        </authorList>
    </citation>
    <scope>NUCLEOTIDE SEQUENCE [LARGE SCALE GENOMIC DNA]</scope>
    <source>
        <strain evidence="6 7">Y-16303</strain>
    </source>
</reference>
<organism evidence="6 7">
    <name type="scientific">Pseudonocardia alaniniphila</name>
    <dbReference type="NCBI Taxonomy" id="75291"/>
    <lineage>
        <taxon>Bacteria</taxon>
        <taxon>Bacillati</taxon>
        <taxon>Actinomycetota</taxon>
        <taxon>Actinomycetes</taxon>
        <taxon>Pseudonocardiales</taxon>
        <taxon>Pseudonocardiaceae</taxon>
        <taxon>Pseudonocardia</taxon>
    </lineage>
</organism>
<comment type="caution">
    <text evidence="6">The sequence shown here is derived from an EMBL/GenBank/DDBJ whole genome shotgun (WGS) entry which is preliminary data.</text>
</comment>
<dbReference type="InterPro" id="IPR044878">
    <property type="entry name" value="UbiA_sf"/>
</dbReference>
<keyword evidence="4 5" id="KW-0472">Membrane</keyword>
<accession>A0ABS9TGF6</accession>
<evidence type="ECO:0000256" key="5">
    <source>
        <dbReference type="SAM" id="Phobius"/>
    </source>
</evidence>
<feature type="transmembrane region" description="Helical" evidence="5">
    <location>
        <begin position="103"/>
        <end position="123"/>
    </location>
</feature>
<keyword evidence="2 5" id="KW-0812">Transmembrane</keyword>
<feature type="transmembrane region" description="Helical" evidence="5">
    <location>
        <begin position="41"/>
        <end position="58"/>
    </location>
</feature>
<evidence type="ECO:0000313" key="7">
    <source>
        <dbReference type="Proteomes" id="UP001299970"/>
    </source>
</evidence>
<keyword evidence="7" id="KW-1185">Reference proteome</keyword>
<evidence type="ECO:0000256" key="1">
    <source>
        <dbReference type="ARBA" id="ARBA00004141"/>
    </source>
</evidence>
<feature type="transmembrane region" description="Helical" evidence="5">
    <location>
        <begin position="225"/>
        <end position="245"/>
    </location>
</feature>
<feature type="transmembrane region" description="Helical" evidence="5">
    <location>
        <begin position="160"/>
        <end position="179"/>
    </location>
</feature>
<dbReference type="RefSeq" id="WP_241038087.1">
    <property type="nucleotide sequence ID" value="NZ_JAKXMK010000015.1"/>
</dbReference>
<sequence length="291" mass="28983">MRPVAATTVALLRSSHPEPTVAVTVMVTALAVTTGRDLPGVLLVVAAVLTGQLSIGWLNDLLDAERDVAVGRQDKPVAAGAVTTRTVAVATVLAAVACVPLSLASGIAAGLVHIVAVAAGWAYDLGMKSTALSVLPYLVCFGLLPVFVVLGLPGAPVPPWWLPAAGALLGAGAHFANVLPDLADDAATGVRGLPHRIGMLGSQVAAAVLLFAATVLLALNAPLPAVFSWGVPVLAVVILTAGFRAGRRPGSRAPFRAVLVVAAVAVVLLVASGPALLAQPGVAAAVSRGPG</sequence>
<name>A0ABS9TGF6_9PSEU</name>
<gene>
    <name evidence="6" type="ORF">MMF94_18205</name>
</gene>
<feature type="transmembrane region" description="Helical" evidence="5">
    <location>
        <begin position="257"/>
        <end position="277"/>
    </location>
</feature>
<feature type="transmembrane region" description="Helical" evidence="5">
    <location>
        <begin position="135"/>
        <end position="154"/>
    </location>
</feature>
<dbReference type="InterPro" id="IPR000537">
    <property type="entry name" value="UbiA_prenyltransferase"/>
</dbReference>